<accession>T1HH92</accession>
<evidence type="ECO:0000313" key="2">
    <source>
        <dbReference type="Proteomes" id="UP000015103"/>
    </source>
</evidence>
<dbReference type="VEuPathDB" id="VectorBase:RPRC003415"/>
<dbReference type="EnsemblMetazoa" id="RPRC003415-RA">
    <property type="protein sequence ID" value="RPRC003415-PA"/>
    <property type="gene ID" value="RPRC003415"/>
</dbReference>
<organism evidence="1 2">
    <name type="scientific">Rhodnius prolixus</name>
    <name type="common">Triatomid bug</name>
    <dbReference type="NCBI Taxonomy" id="13249"/>
    <lineage>
        <taxon>Eukaryota</taxon>
        <taxon>Metazoa</taxon>
        <taxon>Ecdysozoa</taxon>
        <taxon>Arthropoda</taxon>
        <taxon>Hexapoda</taxon>
        <taxon>Insecta</taxon>
        <taxon>Pterygota</taxon>
        <taxon>Neoptera</taxon>
        <taxon>Paraneoptera</taxon>
        <taxon>Hemiptera</taxon>
        <taxon>Heteroptera</taxon>
        <taxon>Panheteroptera</taxon>
        <taxon>Cimicomorpha</taxon>
        <taxon>Reduviidae</taxon>
        <taxon>Triatominae</taxon>
        <taxon>Rhodnius</taxon>
    </lineage>
</organism>
<dbReference type="InParanoid" id="T1HH92"/>
<dbReference type="Proteomes" id="UP000015103">
    <property type="component" value="Unassembled WGS sequence"/>
</dbReference>
<dbReference type="EMBL" id="ACPB03017202">
    <property type="status" value="NOT_ANNOTATED_CDS"/>
    <property type="molecule type" value="Genomic_DNA"/>
</dbReference>
<dbReference type="AlphaFoldDB" id="T1HH92"/>
<proteinExistence type="predicted"/>
<keyword evidence="2" id="KW-1185">Reference proteome</keyword>
<dbReference type="HOGENOM" id="CLU_1691199_0_0_1"/>
<name>T1HH92_RHOPR</name>
<sequence length="156" mass="17752">MVQFMEYCFRTPLITCIYYGMLSLAHSASYFLMLEDLKSNTWVDLALLGWIVVTILPECALIYIGMNKVKLGFLIAAIFLLLQLWIVFAYLYIKLTSFKHLWGKSAKYMMSFVLATLHMAFMPIALSAMVLNAIIIGSNLPGVIMVEGRPSRRRVP</sequence>
<evidence type="ECO:0000313" key="1">
    <source>
        <dbReference type="EnsemblMetazoa" id="RPRC003415-PA"/>
    </source>
</evidence>
<protein>
    <submittedName>
        <fullName evidence="1">Uncharacterized protein</fullName>
    </submittedName>
</protein>
<reference evidence="1" key="1">
    <citation type="submission" date="2015-05" db="UniProtKB">
        <authorList>
            <consortium name="EnsemblMetazoa"/>
        </authorList>
    </citation>
    <scope>IDENTIFICATION</scope>
</reference>